<protein>
    <recommendedName>
        <fullName evidence="4">DoxX-like family protein</fullName>
    </recommendedName>
</protein>
<proteinExistence type="predicted"/>
<feature type="transmembrane region" description="Helical" evidence="1">
    <location>
        <begin position="239"/>
        <end position="258"/>
    </location>
</feature>
<evidence type="ECO:0000313" key="3">
    <source>
        <dbReference type="Proteomes" id="UP000187074"/>
    </source>
</evidence>
<dbReference type="RefSeq" id="WP_076322051.1">
    <property type="nucleotide sequence ID" value="NZ_MRTF01000002.1"/>
</dbReference>
<dbReference type="AlphaFoldDB" id="A0A1R1B6S1"/>
<dbReference type="Proteomes" id="UP000187074">
    <property type="component" value="Unassembled WGS sequence"/>
</dbReference>
<dbReference type="STRING" id="1401.BK123_09195"/>
<keyword evidence="1" id="KW-1133">Transmembrane helix</keyword>
<evidence type="ECO:0000313" key="2">
    <source>
        <dbReference type="EMBL" id="OME95238.1"/>
    </source>
</evidence>
<accession>A0A1R1B6S1</accession>
<comment type="caution">
    <text evidence="2">The sequence shown here is derived from an EMBL/GenBank/DDBJ whole genome shotgun (WGS) entry which is preliminary data.</text>
</comment>
<dbReference type="InterPro" id="IPR025695">
    <property type="entry name" value="DoxX-like"/>
</dbReference>
<evidence type="ECO:0008006" key="4">
    <source>
        <dbReference type="Google" id="ProtNLM"/>
    </source>
</evidence>
<keyword evidence="1" id="KW-0472">Membrane</keyword>
<keyword evidence="1" id="KW-0812">Transmembrane</keyword>
<reference evidence="2 3" key="1">
    <citation type="submission" date="2016-11" db="EMBL/GenBank/DDBJ databases">
        <title>Paenibacillus species isolates.</title>
        <authorList>
            <person name="Beno S.M."/>
        </authorList>
    </citation>
    <scope>NUCLEOTIDE SEQUENCE [LARGE SCALE GENOMIC DNA]</scope>
    <source>
        <strain evidence="2 3">FSL F4-0100</strain>
    </source>
</reference>
<evidence type="ECO:0000256" key="1">
    <source>
        <dbReference type="SAM" id="Phobius"/>
    </source>
</evidence>
<name>A0A1R1B6S1_PAELA</name>
<feature type="transmembrane region" description="Helical" evidence="1">
    <location>
        <begin position="214"/>
        <end position="234"/>
    </location>
</feature>
<sequence>MKRNPIYVELDIKTEMDKLWTLTQKPELHQQWDLRFSEIHYLPKADSGIQRFLYKTRIGFGLEVTGAGATKTAVRPKTGNRISVLRFGSDQRSSLIREGSGYWKYADQGSGVISFSTQYDYKTRFGMAGAWFDRLLFRPLFGAATAWSFDVLRLWAEKDIPPSATIRKAFIHALCVFMLVVLWCYEGLVPKLLFPEAGELDLLRQSGLAGGQERVVLILLGITEIGVGLLTLLFHKNWLWYRLMMILLAILMLGAWITDPELMKAPFNPLTLSGSMMGFCLMASLSASDLPSAYRPARRRRPVIGHTSGKGVNDHDLDL</sequence>
<dbReference type="Pfam" id="PF13781">
    <property type="entry name" value="DoxX_3"/>
    <property type="match status" value="1"/>
</dbReference>
<feature type="transmembrane region" description="Helical" evidence="1">
    <location>
        <begin position="170"/>
        <end position="194"/>
    </location>
</feature>
<dbReference type="OrthoDB" id="6199084at2"/>
<dbReference type="EMBL" id="MRTF01000002">
    <property type="protein sequence ID" value="OME95238.1"/>
    <property type="molecule type" value="Genomic_DNA"/>
</dbReference>
<gene>
    <name evidence="2" type="ORF">BK123_09195</name>
</gene>
<organism evidence="2 3">
    <name type="scientific">Paenibacillus lautus</name>
    <name type="common">Bacillus lautus</name>
    <dbReference type="NCBI Taxonomy" id="1401"/>
    <lineage>
        <taxon>Bacteria</taxon>
        <taxon>Bacillati</taxon>
        <taxon>Bacillota</taxon>
        <taxon>Bacilli</taxon>
        <taxon>Bacillales</taxon>
        <taxon>Paenibacillaceae</taxon>
        <taxon>Paenibacillus</taxon>
    </lineage>
</organism>
<feature type="transmembrane region" description="Helical" evidence="1">
    <location>
        <begin position="270"/>
        <end position="291"/>
    </location>
</feature>